<feature type="compositionally biased region" description="Low complexity" evidence="1">
    <location>
        <begin position="13"/>
        <end position="24"/>
    </location>
</feature>
<reference evidence="3" key="1">
    <citation type="submission" date="2022-10" db="EMBL/GenBank/DDBJ databases">
        <title>Genome assembly of Pristionchus species.</title>
        <authorList>
            <person name="Yoshida K."/>
            <person name="Sommer R.J."/>
        </authorList>
    </citation>
    <scope>NUCLEOTIDE SEQUENCE [LARGE SCALE GENOMIC DNA]</scope>
    <source>
        <strain evidence="3">RS5460</strain>
    </source>
</reference>
<evidence type="ECO:0000313" key="3">
    <source>
        <dbReference type="Proteomes" id="UP001328107"/>
    </source>
</evidence>
<feature type="region of interest" description="Disordered" evidence="1">
    <location>
        <begin position="1"/>
        <end position="24"/>
    </location>
</feature>
<dbReference type="AlphaFoldDB" id="A0AAN5CTB7"/>
<evidence type="ECO:0000313" key="2">
    <source>
        <dbReference type="EMBL" id="GMR49702.1"/>
    </source>
</evidence>
<accession>A0AAN5CTB7</accession>
<dbReference type="Proteomes" id="UP001328107">
    <property type="component" value="Unassembled WGS sequence"/>
</dbReference>
<organism evidence="2 3">
    <name type="scientific">Pristionchus mayeri</name>
    <dbReference type="NCBI Taxonomy" id="1317129"/>
    <lineage>
        <taxon>Eukaryota</taxon>
        <taxon>Metazoa</taxon>
        <taxon>Ecdysozoa</taxon>
        <taxon>Nematoda</taxon>
        <taxon>Chromadorea</taxon>
        <taxon>Rhabditida</taxon>
        <taxon>Rhabditina</taxon>
        <taxon>Diplogasteromorpha</taxon>
        <taxon>Diplogasteroidea</taxon>
        <taxon>Neodiplogasteridae</taxon>
        <taxon>Pristionchus</taxon>
    </lineage>
</organism>
<evidence type="ECO:0000256" key="1">
    <source>
        <dbReference type="SAM" id="MobiDB-lite"/>
    </source>
</evidence>
<proteinExistence type="predicted"/>
<dbReference type="EMBL" id="BTRK01000004">
    <property type="protein sequence ID" value="GMR49702.1"/>
    <property type="molecule type" value="Genomic_DNA"/>
</dbReference>
<feature type="non-terminal residue" evidence="2">
    <location>
        <position position="103"/>
    </location>
</feature>
<name>A0AAN5CTB7_9BILA</name>
<feature type="compositionally biased region" description="Polar residues" evidence="1">
    <location>
        <begin position="69"/>
        <end position="80"/>
    </location>
</feature>
<protein>
    <submittedName>
        <fullName evidence="2">Uncharacterized protein</fullName>
    </submittedName>
</protein>
<feature type="region of interest" description="Disordered" evidence="1">
    <location>
        <begin position="69"/>
        <end position="103"/>
    </location>
</feature>
<sequence length="103" mass="11054">MKTTISSVYPKLGSDSVESGVESSSIEVPSIVERVKSALLIIESSLAVRRSTVSSRRLVSEVGTIVTSSSDSFVGNSEGSNYKGRDEDEGEEGEVHDEMLRVD</sequence>
<gene>
    <name evidence="2" type="ORF">PMAYCL1PPCAC_19897</name>
</gene>
<keyword evidence="3" id="KW-1185">Reference proteome</keyword>
<comment type="caution">
    <text evidence="2">The sequence shown here is derived from an EMBL/GenBank/DDBJ whole genome shotgun (WGS) entry which is preliminary data.</text>
</comment>